<dbReference type="GO" id="GO:0046982">
    <property type="term" value="F:protein heterodimerization activity"/>
    <property type="evidence" value="ECO:0007669"/>
    <property type="project" value="InterPro"/>
</dbReference>
<dbReference type="GO" id="GO:0001046">
    <property type="term" value="F:core promoter sequence-specific DNA binding"/>
    <property type="evidence" value="ECO:0007669"/>
    <property type="project" value="TreeGrafter"/>
</dbReference>
<dbReference type="CDD" id="cd22906">
    <property type="entry name" value="HFD_DRAP1"/>
    <property type="match status" value="1"/>
</dbReference>
<comment type="caution">
    <text evidence="4">The sequence shown here is derived from an EMBL/GenBank/DDBJ whole genome shotgun (WGS) entry which is preliminary data.</text>
</comment>
<feature type="domain" description="Transcription factor CBF/NF-Y/archaeal histone" evidence="3">
    <location>
        <begin position="20"/>
        <end position="81"/>
    </location>
</feature>
<evidence type="ECO:0000313" key="4">
    <source>
        <dbReference type="EMBL" id="KAF7845919.1"/>
    </source>
</evidence>
<evidence type="ECO:0000256" key="2">
    <source>
        <dbReference type="ARBA" id="ARBA00023242"/>
    </source>
</evidence>
<protein>
    <recommendedName>
        <fullName evidence="3">Transcription factor CBF/NF-Y/archaeal histone domain-containing protein</fullName>
    </recommendedName>
</protein>
<dbReference type="InterPro" id="IPR009072">
    <property type="entry name" value="Histone-fold"/>
</dbReference>
<dbReference type="PANTHER" id="PTHR10252:SF5">
    <property type="entry name" value="DR1-ASSOCIATED COREPRESSOR"/>
    <property type="match status" value="1"/>
</dbReference>
<evidence type="ECO:0000256" key="1">
    <source>
        <dbReference type="ARBA" id="ARBA00004123"/>
    </source>
</evidence>
<dbReference type="GO" id="GO:0017054">
    <property type="term" value="C:negative cofactor 2 complex"/>
    <property type="evidence" value="ECO:0007669"/>
    <property type="project" value="TreeGrafter"/>
</dbReference>
<accession>A0A8T0CIY3</accession>
<dbReference type="InterPro" id="IPR003958">
    <property type="entry name" value="CBFA_NFYB_domain"/>
</dbReference>
<reference evidence="4" key="1">
    <citation type="submission" date="2020-05" db="EMBL/GenBank/DDBJ databases">
        <title>WGS assembly of Corymbia citriodora subspecies variegata.</title>
        <authorList>
            <person name="Barry K."/>
            <person name="Hundley H."/>
            <person name="Shu S."/>
            <person name="Jenkins J."/>
            <person name="Grimwood J."/>
            <person name="Baten A."/>
        </authorList>
    </citation>
    <scope>NUCLEOTIDE SEQUENCE</scope>
    <source>
        <strain evidence="4">CV2-018</strain>
    </source>
</reference>
<evidence type="ECO:0000259" key="3">
    <source>
        <dbReference type="Pfam" id="PF00808"/>
    </source>
</evidence>
<name>A0A8T0CIY3_CORYI</name>
<organism evidence="4 5">
    <name type="scientific">Corymbia citriodora subsp. variegata</name>
    <dbReference type="NCBI Taxonomy" id="360336"/>
    <lineage>
        <taxon>Eukaryota</taxon>
        <taxon>Viridiplantae</taxon>
        <taxon>Streptophyta</taxon>
        <taxon>Embryophyta</taxon>
        <taxon>Tracheophyta</taxon>
        <taxon>Spermatophyta</taxon>
        <taxon>Magnoliopsida</taxon>
        <taxon>eudicotyledons</taxon>
        <taxon>Gunneridae</taxon>
        <taxon>Pentapetalae</taxon>
        <taxon>rosids</taxon>
        <taxon>malvids</taxon>
        <taxon>Myrtales</taxon>
        <taxon>Myrtaceae</taxon>
        <taxon>Myrtoideae</taxon>
        <taxon>Eucalypteae</taxon>
        <taxon>Corymbia</taxon>
    </lineage>
</organism>
<dbReference type="SUPFAM" id="SSF47113">
    <property type="entry name" value="Histone-fold"/>
    <property type="match status" value="1"/>
</dbReference>
<keyword evidence="5" id="KW-1185">Reference proteome</keyword>
<keyword evidence="2" id="KW-0539">Nucleus</keyword>
<dbReference type="EMBL" id="MU097783">
    <property type="protein sequence ID" value="KAF7845919.1"/>
    <property type="molecule type" value="Genomic_DNA"/>
</dbReference>
<dbReference type="Gene3D" id="1.10.20.10">
    <property type="entry name" value="Histone, subunit A"/>
    <property type="match status" value="1"/>
</dbReference>
<comment type="subcellular location">
    <subcellularLocation>
        <location evidence="1">Nucleus</location>
    </subcellularLocation>
</comment>
<dbReference type="InterPro" id="IPR050568">
    <property type="entry name" value="Transcr_DNA_Rep_Reg"/>
</dbReference>
<evidence type="ECO:0000313" key="5">
    <source>
        <dbReference type="Proteomes" id="UP000806378"/>
    </source>
</evidence>
<dbReference type="AlphaFoldDB" id="A0A8T0CIY3"/>
<sequence length="102" mass="10953">MASSQPKLTAINSGIDVKTTFPTARVKRIMQADEDIGKVAIATPTAVTMALQLFITSLVLIGAAEAHESGTNKITVDHLKQGISNTTQFDFLHDLVNNTKDD</sequence>
<dbReference type="Gramene" id="rna-gnl|WGS:JABURB|Cocit.L0043.1">
    <property type="protein sequence ID" value="cds-KAF7845919.1"/>
    <property type="gene ID" value="gene-BT93_L0043"/>
</dbReference>
<dbReference type="Pfam" id="PF00808">
    <property type="entry name" value="CBFD_NFYB_HMF"/>
    <property type="match status" value="1"/>
</dbReference>
<dbReference type="OrthoDB" id="653904at2759"/>
<dbReference type="PANTHER" id="PTHR10252">
    <property type="entry name" value="HISTONE-LIKE TRANSCRIPTION FACTOR CCAAT-RELATED"/>
    <property type="match status" value="1"/>
</dbReference>
<gene>
    <name evidence="4" type="ORF">BT93_L0043</name>
</gene>
<dbReference type="Proteomes" id="UP000806378">
    <property type="component" value="Unassembled WGS sequence"/>
</dbReference>
<dbReference type="GO" id="GO:0016251">
    <property type="term" value="F:RNA polymerase II general transcription initiation factor activity"/>
    <property type="evidence" value="ECO:0007669"/>
    <property type="project" value="TreeGrafter"/>
</dbReference>
<proteinExistence type="predicted"/>